<dbReference type="Pfam" id="PF06908">
    <property type="entry name" value="YpsA"/>
    <property type="match status" value="1"/>
</dbReference>
<dbReference type="NCBIfam" id="NF010181">
    <property type="entry name" value="PRK13660.1"/>
    <property type="match status" value="1"/>
</dbReference>
<evidence type="ECO:0000313" key="2">
    <source>
        <dbReference type="Proteomes" id="UP000551878"/>
    </source>
</evidence>
<dbReference type="PANTHER" id="PTHR38440:SF1">
    <property type="entry name" value="UPF0398 PROTEIN SPR0331"/>
    <property type="match status" value="1"/>
</dbReference>
<organism evidence="1 2">
    <name type="scientific">Texcoconibacillus texcoconensis</name>
    <dbReference type="NCBI Taxonomy" id="1095777"/>
    <lineage>
        <taxon>Bacteria</taxon>
        <taxon>Bacillati</taxon>
        <taxon>Bacillota</taxon>
        <taxon>Bacilli</taxon>
        <taxon>Bacillales</taxon>
        <taxon>Bacillaceae</taxon>
        <taxon>Texcoconibacillus</taxon>
    </lineage>
</organism>
<protein>
    <submittedName>
        <fullName evidence="1">Putative phage-like protein YoqJ</fullName>
    </submittedName>
</protein>
<name>A0A840QT25_9BACI</name>
<dbReference type="PANTHER" id="PTHR38440">
    <property type="entry name" value="UPF0398 PROTEIN YPSA"/>
    <property type="match status" value="1"/>
</dbReference>
<proteinExistence type="predicted"/>
<dbReference type="EMBL" id="JACHHB010000013">
    <property type="protein sequence ID" value="MBB5174514.1"/>
    <property type="molecule type" value="Genomic_DNA"/>
</dbReference>
<reference evidence="1 2" key="1">
    <citation type="submission" date="2020-08" db="EMBL/GenBank/DDBJ databases">
        <title>Genomic Encyclopedia of Type Strains, Phase IV (KMG-IV): sequencing the most valuable type-strain genomes for metagenomic binning, comparative biology and taxonomic classification.</title>
        <authorList>
            <person name="Goeker M."/>
        </authorList>
    </citation>
    <scope>NUCLEOTIDE SEQUENCE [LARGE SCALE GENOMIC DNA]</scope>
    <source>
        <strain evidence="1 2">DSM 24696</strain>
    </source>
</reference>
<accession>A0A840QT25</accession>
<evidence type="ECO:0000313" key="1">
    <source>
        <dbReference type="EMBL" id="MBB5174514.1"/>
    </source>
</evidence>
<dbReference type="RefSeq" id="WP_184664929.1">
    <property type="nucleotide sequence ID" value="NZ_JACHHB010000013.1"/>
</dbReference>
<dbReference type="AlphaFoldDB" id="A0A840QT25"/>
<sequence>MGYVLAVTGYKPHEIGIQSNNHPQLPFLKRAVKKKLAAVIDDLGVEWVVVSGQMGVELWAAEALLDMKSDLNVKLAVLKPFYHQDERWPDEWKVYYESVCQRADYTDTISKRPYDSPAQLRMKNEFIIEKTDGLLVLYDEWTPGSPSYYIEAAEKKAEYKMYDIMYLTPDEIQDMIHEEAEHHHEEIDNEDGF</sequence>
<gene>
    <name evidence="1" type="ORF">HNQ41_002729</name>
</gene>
<comment type="caution">
    <text evidence="1">The sequence shown here is derived from an EMBL/GenBank/DDBJ whole genome shotgun (WGS) entry which is preliminary data.</text>
</comment>
<dbReference type="Proteomes" id="UP000551878">
    <property type="component" value="Unassembled WGS sequence"/>
</dbReference>
<dbReference type="Gene3D" id="3.40.50.450">
    <property type="match status" value="1"/>
</dbReference>
<dbReference type="InterPro" id="IPR010697">
    <property type="entry name" value="YspA"/>
</dbReference>
<dbReference type="PIRSF" id="PIRSF021290">
    <property type="entry name" value="DUF1273"/>
    <property type="match status" value="1"/>
</dbReference>
<keyword evidence="2" id="KW-1185">Reference proteome</keyword>
<dbReference type="SUPFAM" id="SSF102405">
    <property type="entry name" value="MCP/YpsA-like"/>
    <property type="match status" value="1"/>
</dbReference>